<proteinExistence type="predicted"/>
<dbReference type="AlphaFoldDB" id="A0A7W9MW76"/>
<evidence type="ECO:0000313" key="2">
    <source>
        <dbReference type="EMBL" id="MBB5838711.1"/>
    </source>
</evidence>
<evidence type="ECO:0000313" key="3">
    <source>
        <dbReference type="Proteomes" id="UP000549971"/>
    </source>
</evidence>
<dbReference type="EMBL" id="JACHMY010000001">
    <property type="protein sequence ID" value="MBB5838711.1"/>
    <property type="molecule type" value="Genomic_DNA"/>
</dbReference>
<evidence type="ECO:0000256" key="1">
    <source>
        <dbReference type="SAM" id="MobiDB-lite"/>
    </source>
</evidence>
<dbReference type="Proteomes" id="UP000549971">
    <property type="component" value="Unassembled WGS sequence"/>
</dbReference>
<gene>
    <name evidence="2" type="ORF">HDA39_005445</name>
</gene>
<sequence>MLTLQITPDGAQPYSVTATARDILSWEKSTKGSKTFIELMASPTMVDLYRIAHLACWRQGLFTGNQREFEDSCEVTFEEETEEPDPTEPEPSTGR</sequence>
<keyword evidence="3" id="KW-1185">Reference proteome</keyword>
<protein>
    <submittedName>
        <fullName evidence="2">Uncharacterized protein</fullName>
    </submittedName>
</protein>
<name>A0A7W9MW76_9ACTN</name>
<feature type="compositionally biased region" description="Acidic residues" evidence="1">
    <location>
        <begin position="76"/>
        <end position="88"/>
    </location>
</feature>
<feature type="region of interest" description="Disordered" evidence="1">
    <location>
        <begin position="76"/>
        <end position="95"/>
    </location>
</feature>
<organism evidence="2 3">
    <name type="scientific">Kribbella italica</name>
    <dbReference type="NCBI Taxonomy" id="1540520"/>
    <lineage>
        <taxon>Bacteria</taxon>
        <taxon>Bacillati</taxon>
        <taxon>Actinomycetota</taxon>
        <taxon>Actinomycetes</taxon>
        <taxon>Propionibacteriales</taxon>
        <taxon>Kribbellaceae</taxon>
        <taxon>Kribbella</taxon>
    </lineage>
</organism>
<comment type="caution">
    <text evidence="2">The sequence shown here is derived from an EMBL/GenBank/DDBJ whole genome shotgun (WGS) entry which is preliminary data.</text>
</comment>
<dbReference type="RefSeq" id="WP_184799769.1">
    <property type="nucleotide sequence ID" value="NZ_JACHMY010000001.1"/>
</dbReference>
<reference evidence="2 3" key="1">
    <citation type="submission" date="2020-08" db="EMBL/GenBank/DDBJ databases">
        <title>Sequencing the genomes of 1000 actinobacteria strains.</title>
        <authorList>
            <person name="Klenk H.-P."/>
        </authorList>
    </citation>
    <scope>NUCLEOTIDE SEQUENCE [LARGE SCALE GENOMIC DNA]</scope>
    <source>
        <strain evidence="2 3">DSM 28967</strain>
    </source>
</reference>
<accession>A0A7W9MW76</accession>